<dbReference type="Gene3D" id="1.20.1260.10">
    <property type="match status" value="1"/>
</dbReference>
<dbReference type="RefSeq" id="WP_179517195.1">
    <property type="nucleotide sequence ID" value="NZ_JACCAC010000001.1"/>
</dbReference>
<feature type="region of interest" description="Disordered" evidence="1">
    <location>
        <begin position="32"/>
        <end position="87"/>
    </location>
</feature>
<dbReference type="Pfam" id="PF03713">
    <property type="entry name" value="DUF305"/>
    <property type="match status" value="1"/>
</dbReference>
<reference evidence="4 5" key="1">
    <citation type="submission" date="2020-07" db="EMBL/GenBank/DDBJ databases">
        <title>Sequencing the genomes of 1000 actinobacteria strains.</title>
        <authorList>
            <person name="Klenk H.-P."/>
        </authorList>
    </citation>
    <scope>NUCLEOTIDE SEQUENCE [LARGE SCALE GENOMIC DNA]</scope>
    <source>
        <strain evidence="4 5">DSM 24552</strain>
    </source>
</reference>
<sequence>MTRAPRLLTVSALLLAGSGVLAGCSAVGDDTAAEHAGHGSAQHADASGGTADDPSGEGVTVLQPGAPGEPAEVGGDVPPPEPTPWNHSDIAFVQMMVPHHAQALEMARLADTRARDPRVRSLAERIAAAQGPEILLMAAWLEEQGVDVPSASDDPLDYDHGAHGHDGMEGMLTPEQMAQLRASRGTAFDRLFLRGMVGHHRGALTMAETVATSGTALQVSELAADVAVGQSAEIARMQELLADL</sequence>
<dbReference type="PANTHER" id="PTHR36933">
    <property type="entry name" value="SLL0788 PROTEIN"/>
    <property type="match status" value="1"/>
</dbReference>
<accession>A0A7Y9RSM4</accession>
<comment type="caution">
    <text evidence="4">The sequence shown here is derived from an EMBL/GenBank/DDBJ whole genome shotgun (WGS) entry which is preliminary data.</text>
</comment>
<keyword evidence="2" id="KW-0732">Signal</keyword>
<name>A0A7Y9RSM4_9ACTN</name>
<keyword evidence="5" id="KW-1185">Reference proteome</keyword>
<dbReference type="PROSITE" id="PS51257">
    <property type="entry name" value="PROKAR_LIPOPROTEIN"/>
    <property type="match status" value="1"/>
</dbReference>
<dbReference type="InterPro" id="IPR012347">
    <property type="entry name" value="Ferritin-like"/>
</dbReference>
<dbReference type="AlphaFoldDB" id="A0A7Y9RSM4"/>
<protein>
    <submittedName>
        <fullName evidence="4">Uncharacterized protein (DUF305 family)</fullName>
    </submittedName>
</protein>
<evidence type="ECO:0000313" key="4">
    <source>
        <dbReference type="EMBL" id="NYG54604.1"/>
    </source>
</evidence>
<dbReference type="EMBL" id="JACCAC010000001">
    <property type="protein sequence ID" value="NYG54604.1"/>
    <property type="molecule type" value="Genomic_DNA"/>
</dbReference>
<evidence type="ECO:0000259" key="3">
    <source>
        <dbReference type="Pfam" id="PF03713"/>
    </source>
</evidence>
<dbReference type="InterPro" id="IPR005183">
    <property type="entry name" value="DUF305_CopM-like"/>
</dbReference>
<evidence type="ECO:0000256" key="2">
    <source>
        <dbReference type="SAM" id="SignalP"/>
    </source>
</evidence>
<organism evidence="4 5">
    <name type="scientific">Nocardioides perillae</name>
    <dbReference type="NCBI Taxonomy" id="1119534"/>
    <lineage>
        <taxon>Bacteria</taxon>
        <taxon>Bacillati</taxon>
        <taxon>Actinomycetota</taxon>
        <taxon>Actinomycetes</taxon>
        <taxon>Propionibacteriales</taxon>
        <taxon>Nocardioidaceae</taxon>
        <taxon>Nocardioides</taxon>
    </lineage>
</organism>
<proteinExistence type="predicted"/>
<feature type="domain" description="DUF305" evidence="3">
    <location>
        <begin position="89"/>
        <end position="241"/>
    </location>
</feature>
<feature type="chain" id="PRO_5039028692" evidence="2">
    <location>
        <begin position="23"/>
        <end position="244"/>
    </location>
</feature>
<evidence type="ECO:0000313" key="5">
    <source>
        <dbReference type="Proteomes" id="UP000544110"/>
    </source>
</evidence>
<dbReference type="Proteomes" id="UP000544110">
    <property type="component" value="Unassembled WGS sequence"/>
</dbReference>
<gene>
    <name evidence="4" type="ORF">BJ989_000908</name>
</gene>
<feature type="signal peptide" evidence="2">
    <location>
        <begin position="1"/>
        <end position="22"/>
    </location>
</feature>
<dbReference type="PANTHER" id="PTHR36933:SF1">
    <property type="entry name" value="SLL0788 PROTEIN"/>
    <property type="match status" value="1"/>
</dbReference>
<feature type="compositionally biased region" description="Low complexity" evidence="1">
    <location>
        <begin position="64"/>
        <end position="75"/>
    </location>
</feature>
<evidence type="ECO:0000256" key="1">
    <source>
        <dbReference type="SAM" id="MobiDB-lite"/>
    </source>
</evidence>